<comment type="caution">
    <text evidence="3">The sequence shown here is derived from an EMBL/GenBank/DDBJ whole genome shotgun (WGS) entry which is preliminary data.</text>
</comment>
<sequence>MAHYTTAEQIDLAAVAERYGLTGESISPLSGGAANSSFRLTSDQGEYVLTSLDNHDEDTAATLARHTQALHRLGLPTSEVVPAVGGSLVTPVGGRLFMLKKWIAGTVQQPLPLTLLPDAGGLLARLHSLTPGAAGLEDVPVGTRRLSPQHLAAMAGFADQEFAQWLAARLDRVRAAEVGGLRAPCLIHGDLFDDNVIVRDDGGLSFLDWETISLDDPLLDLGMAAVGLAQDEAGLLSTDRLHALLAGYEKSRPLTMADRALLPLEIEHAALIIAFHRFYRHNVRFPNPERATYHRGMVRFTESVAAACERDAQGPSPQG</sequence>
<proteinExistence type="inferred from homology"/>
<name>A0ABP6TMT1_9ACTN</name>
<feature type="domain" description="Aminoglycoside phosphotransferase" evidence="2">
    <location>
        <begin position="26"/>
        <end position="254"/>
    </location>
</feature>
<dbReference type="Pfam" id="PF01636">
    <property type="entry name" value="APH"/>
    <property type="match status" value="1"/>
</dbReference>
<dbReference type="Proteomes" id="UP001501455">
    <property type="component" value="Unassembled WGS sequence"/>
</dbReference>
<dbReference type="InterPro" id="IPR011009">
    <property type="entry name" value="Kinase-like_dom_sf"/>
</dbReference>
<reference evidence="4" key="1">
    <citation type="journal article" date="2019" name="Int. J. Syst. Evol. Microbiol.">
        <title>The Global Catalogue of Microorganisms (GCM) 10K type strain sequencing project: providing services to taxonomists for standard genome sequencing and annotation.</title>
        <authorList>
            <consortium name="The Broad Institute Genomics Platform"/>
            <consortium name="The Broad Institute Genome Sequencing Center for Infectious Disease"/>
            <person name="Wu L."/>
            <person name="Ma J."/>
        </authorList>
    </citation>
    <scope>NUCLEOTIDE SEQUENCE [LARGE SCALE GENOMIC DNA]</scope>
    <source>
        <strain evidence="4">JCM 4816</strain>
    </source>
</reference>
<dbReference type="PANTHER" id="PTHR21064">
    <property type="entry name" value="AMINOGLYCOSIDE PHOSPHOTRANSFERASE DOMAIN-CONTAINING PROTEIN-RELATED"/>
    <property type="match status" value="1"/>
</dbReference>
<dbReference type="Gene3D" id="3.30.200.20">
    <property type="entry name" value="Phosphorylase Kinase, domain 1"/>
    <property type="match status" value="1"/>
</dbReference>
<dbReference type="InterPro" id="IPR050249">
    <property type="entry name" value="Pseudomonas-type_ThrB"/>
</dbReference>
<protein>
    <recommendedName>
        <fullName evidence="2">Aminoglycoside phosphotransferase domain-containing protein</fullName>
    </recommendedName>
</protein>
<dbReference type="RefSeq" id="WP_345575212.1">
    <property type="nucleotide sequence ID" value="NZ_BAAAXF010000018.1"/>
</dbReference>
<dbReference type="PANTHER" id="PTHR21064:SF6">
    <property type="entry name" value="AMINOGLYCOSIDE PHOSPHOTRANSFERASE DOMAIN-CONTAINING PROTEIN"/>
    <property type="match status" value="1"/>
</dbReference>
<dbReference type="SUPFAM" id="SSF56112">
    <property type="entry name" value="Protein kinase-like (PK-like)"/>
    <property type="match status" value="1"/>
</dbReference>
<organism evidence="3 4">
    <name type="scientific">Streptomyces prasinosporus</name>
    <dbReference type="NCBI Taxonomy" id="68256"/>
    <lineage>
        <taxon>Bacteria</taxon>
        <taxon>Bacillati</taxon>
        <taxon>Actinomycetota</taxon>
        <taxon>Actinomycetes</taxon>
        <taxon>Kitasatosporales</taxon>
        <taxon>Streptomycetaceae</taxon>
        <taxon>Streptomyces</taxon>
        <taxon>Streptomyces albogriseolus group</taxon>
    </lineage>
</organism>
<comment type="similarity">
    <text evidence="1">Belongs to the pseudomonas-type ThrB family.</text>
</comment>
<evidence type="ECO:0000256" key="1">
    <source>
        <dbReference type="ARBA" id="ARBA00038240"/>
    </source>
</evidence>
<keyword evidence="4" id="KW-1185">Reference proteome</keyword>
<dbReference type="Gene3D" id="3.90.1200.10">
    <property type="match status" value="1"/>
</dbReference>
<gene>
    <name evidence="3" type="ORF">GCM10019016_024860</name>
</gene>
<dbReference type="InterPro" id="IPR002575">
    <property type="entry name" value="Aminoglycoside_PTrfase"/>
</dbReference>
<evidence type="ECO:0000313" key="3">
    <source>
        <dbReference type="EMBL" id="GAA3495386.1"/>
    </source>
</evidence>
<accession>A0ABP6TMT1</accession>
<evidence type="ECO:0000259" key="2">
    <source>
        <dbReference type="Pfam" id="PF01636"/>
    </source>
</evidence>
<dbReference type="EMBL" id="BAAAXF010000018">
    <property type="protein sequence ID" value="GAA3495386.1"/>
    <property type="molecule type" value="Genomic_DNA"/>
</dbReference>
<evidence type="ECO:0000313" key="4">
    <source>
        <dbReference type="Proteomes" id="UP001501455"/>
    </source>
</evidence>